<dbReference type="EMBL" id="CAVMBE010000010">
    <property type="protein sequence ID" value="CAK3896410.1"/>
    <property type="molecule type" value="Genomic_DNA"/>
</dbReference>
<evidence type="ECO:0000256" key="2">
    <source>
        <dbReference type="ARBA" id="ARBA00022617"/>
    </source>
</evidence>
<keyword evidence="8" id="KW-1185">Reference proteome</keyword>
<reference evidence="7" key="1">
    <citation type="submission" date="2023-11" db="EMBL/GenBank/DDBJ databases">
        <authorList>
            <person name="Alioto T."/>
            <person name="Alioto T."/>
            <person name="Gomez Garrido J."/>
        </authorList>
    </citation>
    <scope>NUCLEOTIDE SEQUENCE</scope>
</reference>
<evidence type="ECO:0000256" key="3">
    <source>
        <dbReference type="ARBA" id="ARBA00022723"/>
    </source>
</evidence>
<evidence type="ECO:0000256" key="5">
    <source>
        <dbReference type="ARBA" id="ARBA00023239"/>
    </source>
</evidence>
<sequence>MGSISPEERTYPLKKPAGHKPPVPRWSLRFHDSSITHLYTLYIGVQCHSGNTTARTKAEDTISTLLNNSTSSNPATDTFRVTEGFDTTDSKVWALYFTHPDPFTSTLQTLNLPRIWNTLPSKPDIGLWIEHFTAPISRLETNYSRLAHKPGLAQLPNTTQPAHELTAYWGAGRDRIPDSATDQFPTPSDLPKPPPFLGEIPRGYGQHLTGTNYDHMCHIRSGQWWAQCEDAERRAYEQDLQIALMDGMRYLWQHPRETGTLGLRFLQNTTNDQEERRLRETCGAGFFRNWSDLEKWSSRHPSHLAIFNGAMAHAKRFGEDRKFMTWHEVFILKAGEATMEYVNCGPETGVIKWVQMEREDL</sequence>
<accession>A0AAI8YUT4</accession>
<feature type="compositionally biased region" description="Basic and acidic residues" evidence="6">
    <location>
        <begin position="1"/>
        <end position="11"/>
    </location>
</feature>
<feature type="region of interest" description="Disordered" evidence="6">
    <location>
        <begin position="1"/>
        <end position="22"/>
    </location>
</feature>
<gene>
    <name evidence="7" type="ORF">LECACI_7A002386</name>
</gene>
<comment type="caution">
    <text evidence="7">The sequence shown here is derived from an EMBL/GenBank/DDBJ whole genome shotgun (WGS) entry which is preliminary data.</text>
</comment>
<comment type="cofactor">
    <cofactor evidence="1">
        <name>heme b</name>
        <dbReference type="ChEBI" id="CHEBI:60344"/>
    </cofactor>
</comment>
<dbReference type="AlphaFoldDB" id="A0AAI8YUT4"/>
<evidence type="ECO:0000256" key="4">
    <source>
        <dbReference type="ARBA" id="ARBA00023004"/>
    </source>
</evidence>
<protein>
    <recommendedName>
        <fullName evidence="9">Phenylacetaldoxime dehydratase</fullName>
    </recommendedName>
</protein>
<dbReference type="Proteomes" id="UP001296104">
    <property type="component" value="Unassembled WGS sequence"/>
</dbReference>
<evidence type="ECO:0000313" key="7">
    <source>
        <dbReference type="EMBL" id="CAK3896410.1"/>
    </source>
</evidence>
<dbReference type="InterPro" id="IPR025702">
    <property type="entry name" value="OXD"/>
</dbReference>
<organism evidence="7 8">
    <name type="scientific">Lecanosticta acicola</name>
    <dbReference type="NCBI Taxonomy" id="111012"/>
    <lineage>
        <taxon>Eukaryota</taxon>
        <taxon>Fungi</taxon>
        <taxon>Dikarya</taxon>
        <taxon>Ascomycota</taxon>
        <taxon>Pezizomycotina</taxon>
        <taxon>Dothideomycetes</taxon>
        <taxon>Dothideomycetidae</taxon>
        <taxon>Mycosphaerellales</taxon>
        <taxon>Mycosphaerellaceae</taxon>
        <taxon>Lecanosticta</taxon>
    </lineage>
</organism>
<evidence type="ECO:0000256" key="1">
    <source>
        <dbReference type="ARBA" id="ARBA00001970"/>
    </source>
</evidence>
<evidence type="ECO:0000256" key="6">
    <source>
        <dbReference type="SAM" id="MobiDB-lite"/>
    </source>
</evidence>
<keyword evidence="3" id="KW-0479">Metal-binding</keyword>
<keyword evidence="2" id="KW-0349">Heme</keyword>
<dbReference type="Pfam" id="PF13816">
    <property type="entry name" value="Dehydratase_hem"/>
    <property type="match status" value="1"/>
</dbReference>
<evidence type="ECO:0008006" key="9">
    <source>
        <dbReference type="Google" id="ProtNLM"/>
    </source>
</evidence>
<dbReference type="GO" id="GO:0046872">
    <property type="term" value="F:metal ion binding"/>
    <property type="evidence" value="ECO:0007669"/>
    <property type="project" value="UniProtKB-KW"/>
</dbReference>
<keyword evidence="5" id="KW-0456">Lyase</keyword>
<evidence type="ECO:0000313" key="8">
    <source>
        <dbReference type="Proteomes" id="UP001296104"/>
    </source>
</evidence>
<name>A0AAI8YUT4_9PEZI</name>
<proteinExistence type="predicted"/>
<keyword evidence="4" id="KW-0408">Iron</keyword>
<dbReference type="GO" id="GO:0016829">
    <property type="term" value="F:lyase activity"/>
    <property type="evidence" value="ECO:0007669"/>
    <property type="project" value="UniProtKB-KW"/>
</dbReference>